<gene>
    <name evidence="4" type="primary">ethR_2</name>
    <name evidence="4" type="ORF">MANY_14140</name>
</gene>
<dbReference type="SUPFAM" id="SSF46689">
    <property type="entry name" value="Homeodomain-like"/>
    <property type="match status" value="1"/>
</dbReference>
<evidence type="ECO:0000313" key="5">
    <source>
        <dbReference type="Proteomes" id="UP000467249"/>
    </source>
</evidence>
<organism evidence="4 5">
    <name type="scientific">Mycolicibacterium anyangense</name>
    <dbReference type="NCBI Taxonomy" id="1431246"/>
    <lineage>
        <taxon>Bacteria</taxon>
        <taxon>Bacillati</taxon>
        <taxon>Actinomycetota</taxon>
        <taxon>Actinomycetes</taxon>
        <taxon>Mycobacteriales</taxon>
        <taxon>Mycobacteriaceae</taxon>
        <taxon>Mycolicibacterium</taxon>
    </lineage>
</organism>
<dbReference type="InterPro" id="IPR049397">
    <property type="entry name" value="EthR_C"/>
</dbReference>
<dbReference type="GO" id="GO:0000976">
    <property type="term" value="F:transcription cis-regulatory region binding"/>
    <property type="evidence" value="ECO:0007669"/>
    <property type="project" value="TreeGrafter"/>
</dbReference>
<proteinExistence type="predicted"/>
<dbReference type="InterPro" id="IPR001647">
    <property type="entry name" value="HTH_TetR"/>
</dbReference>
<dbReference type="SUPFAM" id="SSF48498">
    <property type="entry name" value="Tetracyclin repressor-like, C-terminal domain"/>
    <property type="match status" value="1"/>
</dbReference>
<dbReference type="Gene3D" id="1.10.10.60">
    <property type="entry name" value="Homeodomain-like"/>
    <property type="match status" value="1"/>
</dbReference>
<dbReference type="InterPro" id="IPR009057">
    <property type="entry name" value="Homeodomain-like_sf"/>
</dbReference>
<evidence type="ECO:0000256" key="2">
    <source>
        <dbReference type="PROSITE-ProRule" id="PRU00335"/>
    </source>
</evidence>
<keyword evidence="1 2" id="KW-0238">DNA-binding</keyword>
<reference evidence="4 5" key="1">
    <citation type="journal article" date="2019" name="Emerg. Microbes Infect.">
        <title>Comprehensive subspecies identification of 175 nontuberculous mycobacteria species based on 7547 genomic profiles.</title>
        <authorList>
            <person name="Matsumoto Y."/>
            <person name="Kinjo T."/>
            <person name="Motooka D."/>
            <person name="Nabeya D."/>
            <person name="Jung N."/>
            <person name="Uechi K."/>
            <person name="Horii T."/>
            <person name="Iida T."/>
            <person name="Fujita J."/>
            <person name="Nakamura S."/>
        </authorList>
    </citation>
    <scope>NUCLEOTIDE SEQUENCE [LARGE SCALE GENOMIC DNA]</scope>
    <source>
        <strain evidence="4 5">JCM 30275</strain>
    </source>
</reference>
<dbReference type="InterPro" id="IPR050109">
    <property type="entry name" value="HTH-type_TetR-like_transc_reg"/>
</dbReference>
<dbReference type="PANTHER" id="PTHR30055">
    <property type="entry name" value="HTH-TYPE TRANSCRIPTIONAL REGULATOR RUTR"/>
    <property type="match status" value="1"/>
</dbReference>
<sequence length="177" mass="19950">MLETRAFTDIGINDVARRAGLSRPSFYFYFPSKAAAVAALLGDMYQNVLRTAPWFDQHSGDPLTQLRSGIEHTATMWRARPRLMAAMLDAVHDDADVKSTWDDWLAEFEVRTAARVRADQAAGAARTDIDVEAMARVLVGVIFHAMEDDVRDLQAGRPPRPQLVTTVYDVWRHSLYQ</sequence>
<feature type="domain" description="HTH tetR-type" evidence="3">
    <location>
        <begin position="1"/>
        <end position="48"/>
    </location>
</feature>
<dbReference type="PROSITE" id="PS50977">
    <property type="entry name" value="HTH_TETR_2"/>
    <property type="match status" value="1"/>
</dbReference>
<feature type="DNA-binding region" description="H-T-H motif" evidence="2">
    <location>
        <begin position="11"/>
        <end position="30"/>
    </location>
</feature>
<dbReference type="AlphaFoldDB" id="A0A6N4W7H2"/>
<dbReference type="EMBL" id="AP022620">
    <property type="protein sequence ID" value="BBZ76077.1"/>
    <property type="molecule type" value="Genomic_DNA"/>
</dbReference>
<dbReference type="KEGG" id="many:MANY_14140"/>
<dbReference type="GO" id="GO:0003700">
    <property type="term" value="F:DNA-binding transcription factor activity"/>
    <property type="evidence" value="ECO:0007669"/>
    <property type="project" value="TreeGrafter"/>
</dbReference>
<keyword evidence="5" id="KW-1185">Reference proteome</keyword>
<evidence type="ECO:0000256" key="1">
    <source>
        <dbReference type="ARBA" id="ARBA00023125"/>
    </source>
</evidence>
<evidence type="ECO:0000313" key="4">
    <source>
        <dbReference type="EMBL" id="BBZ76077.1"/>
    </source>
</evidence>
<dbReference type="Pfam" id="PF00440">
    <property type="entry name" value="TetR_N"/>
    <property type="match status" value="1"/>
</dbReference>
<dbReference type="Pfam" id="PF21313">
    <property type="entry name" value="EthR_C"/>
    <property type="match status" value="1"/>
</dbReference>
<dbReference type="Proteomes" id="UP000467249">
    <property type="component" value="Chromosome"/>
</dbReference>
<dbReference type="InterPro" id="IPR036271">
    <property type="entry name" value="Tet_transcr_reg_TetR-rel_C_sf"/>
</dbReference>
<dbReference type="Gene3D" id="1.10.357.10">
    <property type="entry name" value="Tetracycline Repressor, domain 2"/>
    <property type="match status" value="1"/>
</dbReference>
<accession>A0A6N4W7H2</accession>
<name>A0A6N4W7H2_9MYCO</name>
<dbReference type="PANTHER" id="PTHR30055:SF184">
    <property type="entry name" value="HTH-TYPE TRANSCRIPTIONAL REGULATOR ETHR"/>
    <property type="match status" value="1"/>
</dbReference>
<evidence type="ECO:0000259" key="3">
    <source>
        <dbReference type="PROSITE" id="PS50977"/>
    </source>
</evidence>
<protein>
    <submittedName>
        <fullName evidence="4">HTH-type transcriptional regulator EthR</fullName>
    </submittedName>
</protein>